<keyword evidence="1" id="KW-0175">Coiled coil</keyword>
<feature type="coiled-coil region" evidence="1">
    <location>
        <begin position="355"/>
        <end position="389"/>
    </location>
</feature>
<dbReference type="Pfam" id="PF19904">
    <property type="entry name" value="DUF6377"/>
    <property type="match status" value="1"/>
</dbReference>
<dbReference type="PATRIC" id="fig|1115809.3.peg.630"/>
<organism evidence="5 6">
    <name type="scientific">Segatella baroniae F0067</name>
    <dbReference type="NCBI Taxonomy" id="1115809"/>
    <lineage>
        <taxon>Bacteria</taxon>
        <taxon>Pseudomonadati</taxon>
        <taxon>Bacteroidota</taxon>
        <taxon>Bacteroidia</taxon>
        <taxon>Bacteroidales</taxon>
        <taxon>Prevotellaceae</taxon>
        <taxon>Segatella</taxon>
    </lineage>
</organism>
<keyword evidence="2" id="KW-1133">Transmembrane helix</keyword>
<evidence type="ECO:0000313" key="6">
    <source>
        <dbReference type="Proteomes" id="UP000016648"/>
    </source>
</evidence>
<feature type="chain" id="PRO_5004632281" description="DUF6377 domain-containing protein" evidence="3">
    <location>
        <begin position="20"/>
        <end position="551"/>
    </location>
</feature>
<reference evidence="5 6" key="1">
    <citation type="submission" date="2013-08" db="EMBL/GenBank/DDBJ databases">
        <authorList>
            <person name="Durkin A.S."/>
            <person name="Haft D.R."/>
            <person name="McCorrison J."/>
            <person name="Torralba M."/>
            <person name="Gillis M."/>
            <person name="Haft D.H."/>
            <person name="Methe B."/>
            <person name="Sutton G."/>
            <person name="Nelson K.E."/>
        </authorList>
    </citation>
    <scope>NUCLEOTIDE SEQUENCE [LARGE SCALE GENOMIC DNA]</scope>
    <source>
        <strain evidence="5 6">F0067</strain>
    </source>
</reference>
<keyword evidence="3" id="KW-0732">Signal</keyword>
<comment type="caution">
    <text evidence="5">The sequence shown here is derived from an EMBL/GenBank/DDBJ whole genome shotgun (WGS) entry which is preliminary data.</text>
</comment>
<protein>
    <recommendedName>
        <fullName evidence="4">DUF6377 domain-containing protein</fullName>
    </recommendedName>
</protein>
<evidence type="ECO:0000313" key="5">
    <source>
        <dbReference type="EMBL" id="ERK39876.1"/>
    </source>
</evidence>
<sequence>MKKYLYLLILLLADSLTMAADTNDSLLNELDKAIEMRPTYIANKERAIRQLHRELQATSGTNQQKQMEICDRLASEYAAFNTDSSLFYADLLYQKAVKANDAQQVLNAKLHKIETLTTIGMFKEAYEMLQPLHDNKPLGINRPLLYHLSRTLYGLMADYAVTEQEKEGYSQLTDRYRDSLLAHNSPSSELYRMVYADKLITHGQYKQALSFLQPFRHSDDGRFDAGYAYTLAEAYRHLDEKELSKRFYIISAIEDMKSDTREYISLRKLATILFQEGDVDRAYKYLTICMQDAKACNARLRILEILDTFPIINEAYMAKKHQQQTIIVWALVLVSLLAVCLLFAVRYVIRQKATVVKARQDLAEVNAKLRDMNSQLLQYNKEIKQQNLLIAENSYIKEEYIARYMDQCSIYLEKMKQLRTHLSKLLSTGRTQELKEAVKVSNREVESELAEFYDSFDDTFIQLFPSFVEEFNALLQPGEAIVPKTGHKLNTELRIFALIRLGITDSVKIAQFLRYSTTTIYNYRTRVRNKARGERDELETQVMNIGKHHEE</sequence>
<proteinExistence type="predicted"/>
<dbReference type="EMBL" id="AWEY01000008">
    <property type="protein sequence ID" value="ERK39876.1"/>
    <property type="molecule type" value="Genomic_DNA"/>
</dbReference>
<feature type="signal peptide" evidence="3">
    <location>
        <begin position="1"/>
        <end position="19"/>
    </location>
</feature>
<evidence type="ECO:0000256" key="1">
    <source>
        <dbReference type="SAM" id="Coils"/>
    </source>
</evidence>
<keyword evidence="6" id="KW-1185">Reference proteome</keyword>
<keyword evidence="2" id="KW-0472">Membrane</keyword>
<evidence type="ECO:0000256" key="2">
    <source>
        <dbReference type="SAM" id="Phobius"/>
    </source>
</evidence>
<feature type="domain" description="DUF6377" evidence="4">
    <location>
        <begin position="255"/>
        <end position="510"/>
    </location>
</feature>
<feature type="transmembrane region" description="Helical" evidence="2">
    <location>
        <begin position="326"/>
        <end position="349"/>
    </location>
</feature>
<keyword evidence="2" id="KW-0812">Transmembrane</keyword>
<dbReference type="RefSeq" id="WP_021589005.1">
    <property type="nucleotide sequence ID" value="NZ_AWEY01000008.1"/>
</dbReference>
<accession>U2P6U3</accession>
<dbReference type="Proteomes" id="UP000016648">
    <property type="component" value="Unassembled WGS sequence"/>
</dbReference>
<evidence type="ECO:0000256" key="3">
    <source>
        <dbReference type="SAM" id="SignalP"/>
    </source>
</evidence>
<dbReference type="AlphaFoldDB" id="U2P6U3"/>
<name>U2P6U3_9BACT</name>
<gene>
    <name evidence="5" type="ORF">HMPREF9135_0158</name>
</gene>
<evidence type="ECO:0000259" key="4">
    <source>
        <dbReference type="Pfam" id="PF19904"/>
    </source>
</evidence>
<dbReference type="InterPro" id="IPR045957">
    <property type="entry name" value="DUF6377"/>
</dbReference>